<dbReference type="GO" id="GO:0032259">
    <property type="term" value="P:methylation"/>
    <property type="evidence" value="ECO:0007669"/>
    <property type="project" value="UniProtKB-KW"/>
</dbReference>
<dbReference type="GO" id="GO:0042054">
    <property type="term" value="F:histone methyltransferase activity"/>
    <property type="evidence" value="ECO:0007669"/>
    <property type="project" value="InterPro"/>
</dbReference>
<evidence type="ECO:0000256" key="4">
    <source>
        <dbReference type="ARBA" id="ARBA00022679"/>
    </source>
</evidence>
<dbReference type="GO" id="GO:0000775">
    <property type="term" value="C:chromosome, centromeric region"/>
    <property type="evidence" value="ECO:0007669"/>
    <property type="project" value="UniProtKB-SubCell"/>
</dbReference>
<evidence type="ECO:0000259" key="11">
    <source>
        <dbReference type="PROSITE" id="PS50868"/>
    </source>
</evidence>
<keyword evidence="7" id="KW-0862">Zinc</keyword>
<sequence length="537" mass="61463">MTLGKKRALDKLHADNRFYKAQTIKVEQPSGSSSNKVVRKSLPYHFERPVDQKPLTDFFQYYSSPSQASLEVIQIDDDDDVGAAPAVGNCRVDGFTQTDPDESNEPLSFYQNTTSENSSLVLHGDASTGMQIDPIEEEQDCLSRSSSASVLVIHDNPTKQTYEVDKILHLIETADGIRFLVKWKHYPYDLSTVESFKSMTDCEKLQIEDFYERRELQNVIAKGLHRSSMPFFYDLSQSPGFYRFHEHEDTLNRIAGSYRQAKIYIENWVDKKYENVFPRDFQFIVNNILSKEVHDAVLKSHDRFVTKNRTAAACKCDKDEGCKGSKCCPQIMGTKPAYTSDGRIRDDFPADEGIIECSTDCPCGRSFTFLRSYAFGSKRQAVPHSHLSNSKKRLECENGCEHPKNSFVMEYCGKVMTMKAAKSRSVRYLYNMDGVTKEKCLFVIDAFHHGNEARFANHSCDPNMKVQFVFVERFGPSYHRIAFFANRVPRSNMLFLGEELTFDYYGGMEDKEYNLLCKGRGKKSCLCESENCRGYLI</sequence>
<dbReference type="InterPro" id="IPR001214">
    <property type="entry name" value="SET_dom"/>
</dbReference>
<dbReference type="InterPro" id="IPR023780">
    <property type="entry name" value="Chromo_domain"/>
</dbReference>
<dbReference type="WBParaSite" id="jg14242">
    <property type="protein sequence ID" value="jg14242"/>
    <property type="gene ID" value="jg14242"/>
</dbReference>
<dbReference type="InterPro" id="IPR003616">
    <property type="entry name" value="Post-SET_dom"/>
</dbReference>
<dbReference type="InterPro" id="IPR046341">
    <property type="entry name" value="SET_dom_sf"/>
</dbReference>
<keyword evidence="12" id="KW-1185">Reference proteome</keyword>
<dbReference type="SUPFAM" id="SSF82199">
    <property type="entry name" value="SET domain"/>
    <property type="match status" value="1"/>
</dbReference>
<keyword evidence="2" id="KW-0158">Chromosome</keyword>
<dbReference type="Pfam" id="PF00385">
    <property type="entry name" value="Chromo"/>
    <property type="match status" value="1"/>
</dbReference>
<dbReference type="SUPFAM" id="SSF54160">
    <property type="entry name" value="Chromo domain-like"/>
    <property type="match status" value="1"/>
</dbReference>
<evidence type="ECO:0000259" key="9">
    <source>
        <dbReference type="PROSITE" id="PS50013"/>
    </source>
</evidence>
<name>A0A915CZ87_9BILA</name>
<dbReference type="SMART" id="SM00317">
    <property type="entry name" value="SET"/>
    <property type="match status" value="1"/>
</dbReference>
<keyword evidence="5" id="KW-0949">S-adenosyl-L-methionine</keyword>
<evidence type="ECO:0000256" key="5">
    <source>
        <dbReference type="ARBA" id="ARBA00022691"/>
    </source>
</evidence>
<dbReference type="GO" id="GO:0005634">
    <property type="term" value="C:nucleus"/>
    <property type="evidence" value="ECO:0007669"/>
    <property type="project" value="InterPro"/>
</dbReference>
<feature type="domain" description="Post-SET" evidence="11">
    <location>
        <begin position="521"/>
        <end position="537"/>
    </location>
</feature>
<keyword evidence="4" id="KW-0808">Transferase</keyword>
<evidence type="ECO:0000256" key="1">
    <source>
        <dbReference type="ARBA" id="ARBA00004584"/>
    </source>
</evidence>
<dbReference type="Pfam" id="PF00856">
    <property type="entry name" value="SET"/>
    <property type="match status" value="1"/>
</dbReference>
<dbReference type="PANTHER" id="PTHR46223:SF3">
    <property type="entry name" value="HISTONE-LYSINE N-METHYLTRANSFERASE SET-23"/>
    <property type="match status" value="1"/>
</dbReference>
<evidence type="ECO:0000313" key="13">
    <source>
        <dbReference type="WBParaSite" id="jg14242"/>
    </source>
</evidence>
<reference evidence="13" key="1">
    <citation type="submission" date="2022-11" db="UniProtKB">
        <authorList>
            <consortium name="WormBaseParasite"/>
        </authorList>
    </citation>
    <scope>IDENTIFICATION</scope>
</reference>
<dbReference type="PANTHER" id="PTHR46223">
    <property type="entry name" value="HISTONE-LYSINE N-METHYLTRANSFERASE SUV39H"/>
    <property type="match status" value="1"/>
</dbReference>
<dbReference type="PROSITE" id="PS50868">
    <property type="entry name" value="POST_SET"/>
    <property type="match status" value="1"/>
</dbReference>
<dbReference type="InterPro" id="IPR007728">
    <property type="entry name" value="Pre-SET_dom"/>
</dbReference>
<dbReference type="Pfam" id="PF05033">
    <property type="entry name" value="Pre-SET"/>
    <property type="match status" value="1"/>
</dbReference>
<dbReference type="AlphaFoldDB" id="A0A915CZ87"/>
<evidence type="ECO:0000256" key="6">
    <source>
        <dbReference type="ARBA" id="ARBA00022723"/>
    </source>
</evidence>
<dbReference type="Gene3D" id="2.40.50.40">
    <property type="match status" value="1"/>
</dbReference>
<evidence type="ECO:0000256" key="3">
    <source>
        <dbReference type="ARBA" id="ARBA00022603"/>
    </source>
</evidence>
<dbReference type="PROSITE" id="PS50013">
    <property type="entry name" value="CHROMO_2"/>
    <property type="match status" value="1"/>
</dbReference>
<feature type="domain" description="SET" evidence="10">
    <location>
        <begin position="365"/>
        <end position="505"/>
    </location>
</feature>
<evidence type="ECO:0000256" key="2">
    <source>
        <dbReference type="ARBA" id="ARBA00022454"/>
    </source>
</evidence>
<dbReference type="CDD" id="cd00024">
    <property type="entry name" value="CD_CSD"/>
    <property type="match status" value="1"/>
</dbReference>
<dbReference type="InterPro" id="IPR016197">
    <property type="entry name" value="Chromo-like_dom_sf"/>
</dbReference>
<keyword evidence="3" id="KW-0489">Methyltransferase</keyword>
<dbReference type="InterPro" id="IPR050973">
    <property type="entry name" value="H3K9_Histone-Lys_N-MTase"/>
</dbReference>
<feature type="domain" description="Chromo" evidence="9">
    <location>
        <begin position="162"/>
        <end position="222"/>
    </location>
</feature>
<dbReference type="Gene3D" id="2.170.270.10">
    <property type="entry name" value="SET domain"/>
    <property type="match status" value="1"/>
</dbReference>
<organism evidence="12 13">
    <name type="scientific">Ditylenchus dipsaci</name>
    <dbReference type="NCBI Taxonomy" id="166011"/>
    <lineage>
        <taxon>Eukaryota</taxon>
        <taxon>Metazoa</taxon>
        <taxon>Ecdysozoa</taxon>
        <taxon>Nematoda</taxon>
        <taxon>Chromadorea</taxon>
        <taxon>Rhabditida</taxon>
        <taxon>Tylenchina</taxon>
        <taxon>Tylenchomorpha</taxon>
        <taxon>Sphaerularioidea</taxon>
        <taxon>Anguinidae</taxon>
        <taxon>Anguininae</taxon>
        <taxon>Ditylenchus</taxon>
    </lineage>
</organism>
<proteinExistence type="predicted"/>
<comment type="subcellular location">
    <subcellularLocation>
        <location evidence="1">Chromosome</location>
        <location evidence="1">Centromere</location>
    </subcellularLocation>
</comment>
<keyword evidence="6" id="KW-0479">Metal-binding</keyword>
<keyword evidence="8" id="KW-0137">Centromere</keyword>
<protein>
    <submittedName>
        <fullName evidence="13">Histone-lysine N-methyltransferase</fullName>
    </submittedName>
</protein>
<evidence type="ECO:0000313" key="12">
    <source>
        <dbReference type="Proteomes" id="UP000887574"/>
    </source>
</evidence>
<dbReference type="Proteomes" id="UP000887574">
    <property type="component" value="Unplaced"/>
</dbReference>
<accession>A0A915CZ87</accession>
<evidence type="ECO:0000259" key="10">
    <source>
        <dbReference type="PROSITE" id="PS50280"/>
    </source>
</evidence>
<evidence type="ECO:0000256" key="7">
    <source>
        <dbReference type="ARBA" id="ARBA00022833"/>
    </source>
</evidence>
<evidence type="ECO:0000256" key="8">
    <source>
        <dbReference type="ARBA" id="ARBA00023328"/>
    </source>
</evidence>
<dbReference type="PROSITE" id="PS50280">
    <property type="entry name" value="SET"/>
    <property type="match status" value="1"/>
</dbReference>
<dbReference type="GO" id="GO:0008270">
    <property type="term" value="F:zinc ion binding"/>
    <property type="evidence" value="ECO:0007669"/>
    <property type="project" value="InterPro"/>
</dbReference>
<dbReference type="InterPro" id="IPR000953">
    <property type="entry name" value="Chromo/chromo_shadow_dom"/>
</dbReference>